<keyword evidence="3" id="KW-1133">Transmembrane helix</keyword>
<keyword evidence="5" id="KW-1185">Reference proteome</keyword>
<feature type="transmembrane region" description="Helical" evidence="3">
    <location>
        <begin position="340"/>
        <end position="359"/>
    </location>
</feature>
<dbReference type="OrthoDB" id="1726708at2"/>
<dbReference type="GO" id="GO:0016020">
    <property type="term" value="C:membrane"/>
    <property type="evidence" value="ECO:0007669"/>
    <property type="project" value="InterPro"/>
</dbReference>
<evidence type="ECO:0000313" key="4">
    <source>
        <dbReference type="EMBL" id="TBL74611.1"/>
    </source>
</evidence>
<dbReference type="PIRSF" id="PIRSF005690">
    <property type="entry name" value="GerBA"/>
    <property type="match status" value="1"/>
</dbReference>
<protein>
    <submittedName>
        <fullName evidence="4">Spore gernimation protein GerA</fullName>
    </submittedName>
</protein>
<feature type="transmembrane region" description="Helical" evidence="3">
    <location>
        <begin position="395"/>
        <end position="420"/>
    </location>
</feature>
<dbReference type="Proteomes" id="UP000293142">
    <property type="component" value="Unassembled WGS sequence"/>
</dbReference>
<evidence type="ECO:0000313" key="5">
    <source>
        <dbReference type="Proteomes" id="UP000293142"/>
    </source>
</evidence>
<sequence>MKLSEQLQQLFRNDADFIIQPTWLAGIPIQLAGYKSLIDIPQTLMLLHSQAGKISLSNEMFPSLLNGLGYQLTGCDEAVTELLKGRLIVIYEPAGIIVSAIPVSKTLTRAIEAPTTENVLRGSISAFQEDIDKNIGMLRRHVFSEQLQVKSYSIGKSQPNRLEVVYLENRINSNLLNKIVQRIETQLDMDIQNLQQLDKMLGFSKWTLVTKLNTTELPQYAASALQNGKAVLLFERFPFGIILPSLLWDMFSAHDDLNFPYIYMVLTRFLRIIGALVTIMFPGLYVALVSVNPDVLRIELALSIARSRIDVPYPAFVETLLLLLVLELTLEASLRLPKSIGPTITMVGGIILGQAVVAAKLVSNLLIIILAGTTIATSTVVGFQNSLVLRLFKYLILMLSAIYGVLGLASGIVVMVAYMASVTSFGVPYLYMTKAKDKPNG</sequence>
<dbReference type="AlphaFoldDB" id="A0A4Q9DNY0"/>
<keyword evidence="2 3" id="KW-0472">Membrane</keyword>
<dbReference type="Pfam" id="PF03323">
    <property type="entry name" value="GerA"/>
    <property type="match status" value="1"/>
</dbReference>
<dbReference type="PANTHER" id="PTHR22550:SF5">
    <property type="entry name" value="LEUCINE ZIPPER PROTEIN 4"/>
    <property type="match status" value="1"/>
</dbReference>
<proteinExistence type="inferred from homology"/>
<feature type="transmembrane region" description="Helical" evidence="3">
    <location>
        <begin position="365"/>
        <end position="383"/>
    </location>
</feature>
<feature type="transmembrane region" description="Helical" evidence="3">
    <location>
        <begin position="311"/>
        <end position="328"/>
    </location>
</feature>
<dbReference type="InterPro" id="IPR050768">
    <property type="entry name" value="UPF0353/GerABKA_families"/>
</dbReference>
<feature type="transmembrane region" description="Helical" evidence="3">
    <location>
        <begin position="269"/>
        <end position="291"/>
    </location>
</feature>
<keyword evidence="3" id="KW-0812">Transmembrane</keyword>
<evidence type="ECO:0000256" key="3">
    <source>
        <dbReference type="SAM" id="Phobius"/>
    </source>
</evidence>
<evidence type="ECO:0000256" key="2">
    <source>
        <dbReference type="ARBA" id="ARBA00023136"/>
    </source>
</evidence>
<reference evidence="4 5" key="1">
    <citation type="submission" date="2019-02" db="EMBL/GenBank/DDBJ databases">
        <title>Paenibacillus sp. nov., isolated from surface-sterilized tissue of Thalictrum simplex L.</title>
        <authorList>
            <person name="Tuo L."/>
        </authorList>
    </citation>
    <scope>NUCLEOTIDE SEQUENCE [LARGE SCALE GENOMIC DNA]</scope>
    <source>
        <strain evidence="4 5">N2SHLJ1</strain>
    </source>
</reference>
<evidence type="ECO:0000256" key="1">
    <source>
        <dbReference type="ARBA" id="ARBA00005278"/>
    </source>
</evidence>
<name>A0A4Q9DNY0_9BACL</name>
<dbReference type="InterPro" id="IPR004995">
    <property type="entry name" value="Spore_Ger"/>
</dbReference>
<dbReference type="EMBL" id="SIRE01000019">
    <property type="protein sequence ID" value="TBL74611.1"/>
    <property type="molecule type" value="Genomic_DNA"/>
</dbReference>
<accession>A0A4Q9DNY0</accession>
<organism evidence="4 5">
    <name type="scientific">Paenibacillus thalictri</name>
    <dbReference type="NCBI Taxonomy" id="2527873"/>
    <lineage>
        <taxon>Bacteria</taxon>
        <taxon>Bacillati</taxon>
        <taxon>Bacillota</taxon>
        <taxon>Bacilli</taxon>
        <taxon>Bacillales</taxon>
        <taxon>Paenibacillaceae</taxon>
        <taxon>Paenibacillus</taxon>
    </lineage>
</organism>
<dbReference type="RefSeq" id="WP_131016196.1">
    <property type="nucleotide sequence ID" value="NZ_SIRE01000019.1"/>
</dbReference>
<comment type="similarity">
    <text evidence="1">Belongs to the GerABKA family.</text>
</comment>
<comment type="caution">
    <text evidence="4">The sequence shown here is derived from an EMBL/GenBank/DDBJ whole genome shotgun (WGS) entry which is preliminary data.</text>
</comment>
<dbReference type="GO" id="GO:0009847">
    <property type="term" value="P:spore germination"/>
    <property type="evidence" value="ECO:0007669"/>
    <property type="project" value="InterPro"/>
</dbReference>
<dbReference type="PANTHER" id="PTHR22550">
    <property type="entry name" value="SPORE GERMINATION PROTEIN"/>
    <property type="match status" value="1"/>
</dbReference>
<gene>
    <name evidence="4" type="ORF">EYB31_25165</name>
</gene>